<protein>
    <submittedName>
        <fullName evidence="1">Uncharacterized protein</fullName>
    </submittedName>
</protein>
<reference evidence="2" key="2">
    <citation type="journal article" date="2008" name="Nucleic Acids Res.">
        <title>The rice annotation project database (RAP-DB): 2008 update.</title>
        <authorList>
            <consortium name="The rice annotation project (RAP)"/>
        </authorList>
    </citation>
    <scope>GENOME REANNOTATION</scope>
    <source>
        <strain evidence="2">cv. Nipponbare</strain>
    </source>
</reference>
<proteinExistence type="predicted"/>
<gene>
    <name evidence="1" type="primary">OSJNBb0006M19.27</name>
</gene>
<dbReference type="AlphaFoldDB" id="Q5Z518"/>
<dbReference type="EMBL" id="AP005805">
    <property type="protein sequence ID" value="BAD62176.1"/>
    <property type="molecule type" value="Genomic_DNA"/>
</dbReference>
<dbReference type="Proteomes" id="UP000000763">
    <property type="component" value="Chromosome 6"/>
</dbReference>
<reference evidence="2" key="1">
    <citation type="journal article" date="2005" name="Nature">
        <title>The map-based sequence of the rice genome.</title>
        <authorList>
            <consortium name="International rice genome sequencing project (IRGSP)"/>
            <person name="Matsumoto T."/>
            <person name="Wu J."/>
            <person name="Kanamori H."/>
            <person name="Katayose Y."/>
            <person name="Fujisawa M."/>
            <person name="Namiki N."/>
            <person name="Mizuno H."/>
            <person name="Yamamoto K."/>
            <person name="Antonio B.A."/>
            <person name="Baba T."/>
            <person name="Sakata K."/>
            <person name="Nagamura Y."/>
            <person name="Aoki H."/>
            <person name="Arikawa K."/>
            <person name="Arita K."/>
            <person name="Bito T."/>
            <person name="Chiden Y."/>
            <person name="Fujitsuka N."/>
            <person name="Fukunaka R."/>
            <person name="Hamada M."/>
            <person name="Harada C."/>
            <person name="Hayashi A."/>
            <person name="Hijishita S."/>
            <person name="Honda M."/>
            <person name="Hosokawa S."/>
            <person name="Ichikawa Y."/>
            <person name="Idonuma A."/>
            <person name="Iijima M."/>
            <person name="Ikeda M."/>
            <person name="Ikeno M."/>
            <person name="Ito K."/>
            <person name="Ito S."/>
            <person name="Ito T."/>
            <person name="Ito Y."/>
            <person name="Ito Y."/>
            <person name="Iwabuchi A."/>
            <person name="Kamiya K."/>
            <person name="Karasawa W."/>
            <person name="Kurita K."/>
            <person name="Katagiri S."/>
            <person name="Kikuta A."/>
            <person name="Kobayashi H."/>
            <person name="Kobayashi N."/>
            <person name="Machita K."/>
            <person name="Maehara T."/>
            <person name="Masukawa M."/>
            <person name="Mizubayashi T."/>
            <person name="Mukai Y."/>
            <person name="Nagasaki H."/>
            <person name="Nagata Y."/>
            <person name="Naito S."/>
            <person name="Nakashima M."/>
            <person name="Nakama Y."/>
            <person name="Nakamichi Y."/>
            <person name="Nakamura M."/>
            <person name="Meguro A."/>
            <person name="Negishi M."/>
            <person name="Ohta I."/>
            <person name="Ohta T."/>
            <person name="Okamoto M."/>
            <person name="Ono N."/>
            <person name="Saji S."/>
            <person name="Sakaguchi M."/>
            <person name="Sakai K."/>
            <person name="Shibata M."/>
            <person name="Shimokawa T."/>
            <person name="Song J."/>
            <person name="Takazaki Y."/>
            <person name="Terasawa K."/>
            <person name="Tsugane M."/>
            <person name="Tsuji K."/>
            <person name="Ueda S."/>
            <person name="Waki K."/>
            <person name="Yamagata H."/>
            <person name="Yamamoto M."/>
            <person name="Yamamoto S."/>
            <person name="Yamane H."/>
            <person name="Yoshiki S."/>
            <person name="Yoshihara R."/>
            <person name="Yukawa K."/>
            <person name="Zhong H."/>
            <person name="Yano M."/>
            <person name="Yuan Q."/>
            <person name="Ouyang S."/>
            <person name="Liu J."/>
            <person name="Jones K.M."/>
            <person name="Gansberger K."/>
            <person name="Moffat K."/>
            <person name="Hill J."/>
            <person name="Bera J."/>
            <person name="Fadrosh D."/>
            <person name="Jin S."/>
            <person name="Johri S."/>
            <person name="Kim M."/>
            <person name="Overton L."/>
            <person name="Reardon M."/>
            <person name="Tsitrin T."/>
            <person name="Vuong H."/>
            <person name="Weaver B."/>
            <person name="Ciecko A."/>
            <person name="Tallon L."/>
            <person name="Jackson J."/>
            <person name="Pai G."/>
            <person name="Aken S.V."/>
            <person name="Utterback T."/>
            <person name="Reidmuller S."/>
            <person name="Feldblyum T."/>
            <person name="Hsiao J."/>
            <person name="Zismann V."/>
            <person name="Iobst S."/>
            <person name="de Vazeille A.R."/>
            <person name="Buell C.R."/>
            <person name="Ying K."/>
            <person name="Li Y."/>
            <person name="Lu T."/>
            <person name="Huang Y."/>
            <person name="Zhao Q."/>
            <person name="Feng Q."/>
            <person name="Zhang L."/>
            <person name="Zhu J."/>
            <person name="Weng Q."/>
            <person name="Mu J."/>
            <person name="Lu Y."/>
            <person name="Fan D."/>
            <person name="Liu Y."/>
            <person name="Guan J."/>
            <person name="Zhang Y."/>
            <person name="Yu S."/>
            <person name="Liu X."/>
            <person name="Zhang Y."/>
            <person name="Hong G."/>
            <person name="Han B."/>
            <person name="Choisne N."/>
            <person name="Demange N."/>
            <person name="Orjeda G."/>
            <person name="Samain S."/>
            <person name="Cattolico L."/>
            <person name="Pelletier E."/>
            <person name="Couloux A."/>
            <person name="Segurens B."/>
            <person name="Wincker P."/>
            <person name="D'Hont A."/>
            <person name="Scarpelli C."/>
            <person name="Weissenbach J."/>
            <person name="Salanoubat M."/>
            <person name="Quetier F."/>
            <person name="Yu Y."/>
            <person name="Kim H.R."/>
            <person name="Rambo T."/>
            <person name="Currie J."/>
            <person name="Collura K."/>
            <person name="Luo M."/>
            <person name="Yang T."/>
            <person name="Ammiraju J.S.S."/>
            <person name="Engler F."/>
            <person name="Soderlund C."/>
            <person name="Wing R.A."/>
            <person name="Palmer L.E."/>
            <person name="de la Bastide M."/>
            <person name="Spiegel L."/>
            <person name="Nascimento L."/>
            <person name="Zutavern T."/>
            <person name="O'Shaughnessy A."/>
            <person name="Dike S."/>
            <person name="Dedhia N."/>
            <person name="Preston R."/>
            <person name="Balija V."/>
            <person name="McCombie W.R."/>
            <person name="Chow T."/>
            <person name="Chen H."/>
            <person name="Chung M."/>
            <person name="Chen C."/>
            <person name="Shaw J."/>
            <person name="Wu H."/>
            <person name="Hsiao K."/>
            <person name="Chao Y."/>
            <person name="Chu M."/>
            <person name="Cheng C."/>
            <person name="Hour A."/>
            <person name="Lee P."/>
            <person name="Lin S."/>
            <person name="Lin Y."/>
            <person name="Liou J."/>
            <person name="Liu S."/>
            <person name="Hsing Y."/>
            <person name="Raghuvanshi S."/>
            <person name="Mohanty A."/>
            <person name="Bharti A.K."/>
            <person name="Gaur A."/>
            <person name="Gupta V."/>
            <person name="Kumar D."/>
            <person name="Ravi V."/>
            <person name="Vij S."/>
            <person name="Kapur A."/>
            <person name="Khurana P."/>
            <person name="Khurana P."/>
            <person name="Khurana J.P."/>
            <person name="Tyagi A.K."/>
            <person name="Gaikwad K."/>
            <person name="Singh A."/>
            <person name="Dalal V."/>
            <person name="Srivastava S."/>
            <person name="Dixit A."/>
            <person name="Pal A.K."/>
            <person name="Ghazi I.A."/>
            <person name="Yadav M."/>
            <person name="Pandit A."/>
            <person name="Bhargava A."/>
            <person name="Sureshbabu K."/>
            <person name="Batra K."/>
            <person name="Sharma T.R."/>
            <person name="Mohapatra T."/>
            <person name="Singh N.K."/>
            <person name="Messing J."/>
            <person name="Nelson A.B."/>
            <person name="Fuks G."/>
            <person name="Kavchok S."/>
            <person name="Keizer G."/>
            <person name="Linton E."/>
            <person name="Llaca V."/>
            <person name="Song R."/>
            <person name="Tanyolac B."/>
            <person name="Young S."/>
            <person name="Ho-Il K."/>
            <person name="Hahn J.H."/>
            <person name="Sangsakoo G."/>
            <person name="Vanavichit A."/>
            <person name="de Mattos Luiz.A.T."/>
            <person name="Zimmer P.D."/>
            <person name="Malone G."/>
            <person name="Dellagostin O."/>
            <person name="de Oliveira A.C."/>
            <person name="Bevan M."/>
            <person name="Bancroft I."/>
            <person name="Minx P."/>
            <person name="Cordum H."/>
            <person name="Wilson R."/>
            <person name="Cheng Z."/>
            <person name="Jin W."/>
            <person name="Jiang J."/>
            <person name="Leong S.A."/>
            <person name="Iwama H."/>
            <person name="Gojobori T."/>
            <person name="Itoh T."/>
            <person name="Niimura Y."/>
            <person name="Fujii Y."/>
            <person name="Habara T."/>
            <person name="Sakai H."/>
            <person name="Sato Y."/>
            <person name="Wilson G."/>
            <person name="Kumar K."/>
            <person name="McCouch S."/>
            <person name="Juretic N."/>
            <person name="Hoen D."/>
            <person name="Wright S."/>
            <person name="Bruskiewich R."/>
            <person name="Bureau T."/>
            <person name="Miyao A."/>
            <person name="Hirochika H."/>
            <person name="Nishikawa T."/>
            <person name="Kadowaki K."/>
            <person name="Sugiura M."/>
            <person name="Burr B."/>
            <person name="Sasaki T."/>
        </authorList>
    </citation>
    <scope>NUCLEOTIDE SEQUENCE [LARGE SCALE GENOMIC DNA]</scope>
    <source>
        <strain evidence="2">cv. Nipponbare</strain>
    </source>
</reference>
<accession>Q5Z518</accession>
<evidence type="ECO:0000313" key="1">
    <source>
        <dbReference type="EMBL" id="BAD62176.1"/>
    </source>
</evidence>
<evidence type="ECO:0000313" key="2">
    <source>
        <dbReference type="Proteomes" id="UP000000763"/>
    </source>
</evidence>
<name>Q5Z518_ORYSJ</name>
<organism evidence="1 2">
    <name type="scientific">Oryza sativa subsp. japonica</name>
    <name type="common">Rice</name>
    <dbReference type="NCBI Taxonomy" id="39947"/>
    <lineage>
        <taxon>Eukaryota</taxon>
        <taxon>Viridiplantae</taxon>
        <taxon>Streptophyta</taxon>
        <taxon>Embryophyta</taxon>
        <taxon>Tracheophyta</taxon>
        <taxon>Spermatophyta</taxon>
        <taxon>Magnoliopsida</taxon>
        <taxon>Liliopsida</taxon>
        <taxon>Poales</taxon>
        <taxon>Poaceae</taxon>
        <taxon>BOP clade</taxon>
        <taxon>Oryzoideae</taxon>
        <taxon>Oryzeae</taxon>
        <taxon>Oryzinae</taxon>
        <taxon>Oryza</taxon>
        <taxon>Oryza sativa</taxon>
    </lineage>
</organism>
<sequence>MAVWLILGFGRTLAYPSACGLPPGPRCLSPKPNERRPKHRTYKPHVWELKRCAWQRVLDSVIRFSAAWVMRQPPMARLLQARRDKIPAG</sequence>